<dbReference type="InterPro" id="IPR013424">
    <property type="entry name" value="Ice-binding_C"/>
</dbReference>
<gene>
    <name evidence="2" type="ORF">GM676_00415</name>
</gene>
<dbReference type="AlphaFoldDB" id="A0A6L6PAK7"/>
<sequence length="190" mass="18877">MIFAKDMLMKLMFAVLLLGGAGQASAQNYSITIDTATLGGGSAYLGLYFLGLADAAPATATVSQLSGDFSGAAQLAGAVSGALPGPLVFGNGGELVQAVTLGGVLRFNVSFALGSGDGGTTFGWSLFNDSSYLGADGDLGVIALQPGATPYAVNSFSAVNSVTAVPEPAAYALLLAGLLCLAMLRARRAG</sequence>
<evidence type="ECO:0000256" key="1">
    <source>
        <dbReference type="SAM" id="SignalP"/>
    </source>
</evidence>
<dbReference type="Proteomes" id="UP000475582">
    <property type="component" value="Unassembled WGS sequence"/>
</dbReference>
<protein>
    <submittedName>
        <fullName evidence="2">PEP-CTERM sorting domain-containing protein</fullName>
    </submittedName>
</protein>
<accession>A0A6L6PAK7</accession>
<dbReference type="OrthoDB" id="8702817at2"/>
<organism evidence="2 3">
    <name type="scientific">Duganella radicis</name>
    <dbReference type="NCBI Taxonomy" id="551988"/>
    <lineage>
        <taxon>Bacteria</taxon>
        <taxon>Pseudomonadati</taxon>
        <taxon>Pseudomonadota</taxon>
        <taxon>Betaproteobacteria</taxon>
        <taxon>Burkholderiales</taxon>
        <taxon>Oxalobacteraceae</taxon>
        <taxon>Telluria group</taxon>
        <taxon>Duganella</taxon>
    </lineage>
</organism>
<dbReference type="RefSeq" id="WP_155461408.1">
    <property type="nucleotide sequence ID" value="NZ_WNKY01000001.1"/>
</dbReference>
<proteinExistence type="predicted"/>
<dbReference type="NCBIfam" id="TIGR02595">
    <property type="entry name" value="PEP_CTERM"/>
    <property type="match status" value="1"/>
</dbReference>
<feature type="signal peptide" evidence="1">
    <location>
        <begin position="1"/>
        <end position="26"/>
    </location>
</feature>
<feature type="chain" id="PRO_5026730250" evidence="1">
    <location>
        <begin position="27"/>
        <end position="190"/>
    </location>
</feature>
<dbReference type="EMBL" id="WNKY01000001">
    <property type="protein sequence ID" value="MTV36046.1"/>
    <property type="molecule type" value="Genomic_DNA"/>
</dbReference>
<reference evidence="2 3" key="1">
    <citation type="submission" date="2019-11" db="EMBL/GenBank/DDBJ databases">
        <title>Type strains purchased from KCTC, JCM and DSMZ.</title>
        <authorList>
            <person name="Lu H."/>
        </authorList>
    </citation>
    <scope>NUCLEOTIDE SEQUENCE [LARGE SCALE GENOMIC DNA]</scope>
    <source>
        <strain evidence="2 3">KCTC 22382</strain>
    </source>
</reference>
<keyword evidence="1" id="KW-0732">Signal</keyword>
<dbReference type="NCBIfam" id="NF038129">
    <property type="entry name" value="PEP_NF038129"/>
    <property type="match status" value="1"/>
</dbReference>
<evidence type="ECO:0000313" key="3">
    <source>
        <dbReference type="Proteomes" id="UP000475582"/>
    </source>
</evidence>
<name>A0A6L6PAK7_9BURK</name>
<keyword evidence="3" id="KW-1185">Reference proteome</keyword>
<comment type="caution">
    <text evidence="2">The sequence shown here is derived from an EMBL/GenBank/DDBJ whole genome shotgun (WGS) entry which is preliminary data.</text>
</comment>
<evidence type="ECO:0000313" key="2">
    <source>
        <dbReference type="EMBL" id="MTV36046.1"/>
    </source>
</evidence>